<feature type="compositionally biased region" description="Polar residues" evidence="1">
    <location>
        <begin position="213"/>
        <end position="229"/>
    </location>
</feature>
<gene>
    <name evidence="4" type="ORF">ACE3NQ_16370</name>
</gene>
<keyword evidence="2" id="KW-1133">Transmembrane helix</keyword>
<dbReference type="Proteomes" id="UP001580407">
    <property type="component" value="Unassembled WGS sequence"/>
</dbReference>
<comment type="caution">
    <text evidence="4">The sequence shown here is derived from an EMBL/GenBank/DDBJ whole genome shotgun (WGS) entry which is preliminary data.</text>
</comment>
<evidence type="ECO:0000256" key="1">
    <source>
        <dbReference type="SAM" id="MobiDB-lite"/>
    </source>
</evidence>
<dbReference type="RefSeq" id="WP_375526261.1">
    <property type="nucleotide sequence ID" value="NZ_JBHILM010000018.1"/>
</dbReference>
<evidence type="ECO:0000313" key="5">
    <source>
        <dbReference type="Proteomes" id="UP001580407"/>
    </source>
</evidence>
<feature type="transmembrane region" description="Helical" evidence="2">
    <location>
        <begin position="232"/>
        <end position="252"/>
    </location>
</feature>
<sequence length="258" mass="28275">MFKKIIGLALVSILLFPVAVHASDQVPQEVEDVIRKDLERFKPSLVESKSFKISSEKEANDVDLRLGVKYYVIEPSALSSVYEDDFFDFAGYIFSLEGTGGSKGVVFTDTKAEGITKASDDFTFVDDLHKAKELVGFNHDSKVIYDNRLSLYALVTNVDGKDVVVPFDESISLPNLKPFTEYNANEFREMLIAQAEAEANENADIDPADRPSGGSTTDTKNTPPASNNSENAVLLSASVGAVIIAGAGYMLMRRNRKN</sequence>
<reference evidence="4 5" key="1">
    <citation type="submission" date="2024-09" db="EMBL/GenBank/DDBJ databases">
        <authorList>
            <person name="Ruan L."/>
        </authorList>
    </citation>
    <scope>NUCLEOTIDE SEQUENCE [LARGE SCALE GENOMIC DNA]</scope>
    <source>
        <strain evidence="4 5">D33</strain>
    </source>
</reference>
<keyword evidence="2" id="KW-0812">Transmembrane</keyword>
<keyword evidence="3" id="KW-0732">Signal</keyword>
<feature type="signal peptide" evidence="3">
    <location>
        <begin position="1"/>
        <end position="22"/>
    </location>
</feature>
<accession>A0ABV5B9Y1</accession>
<name>A0ABV5B9Y1_9BACL</name>
<dbReference type="EMBL" id="JBHILM010000018">
    <property type="protein sequence ID" value="MFB5682503.1"/>
    <property type="molecule type" value="Genomic_DNA"/>
</dbReference>
<proteinExistence type="predicted"/>
<evidence type="ECO:0000313" key="4">
    <source>
        <dbReference type="EMBL" id="MFB5682503.1"/>
    </source>
</evidence>
<organism evidence="4 5">
    <name type="scientific">Paenibacillus terreus</name>
    <dbReference type="NCBI Taxonomy" id="1387834"/>
    <lineage>
        <taxon>Bacteria</taxon>
        <taxon>Bacillati</taxon>
        <taxon>Bacillota</taxon>
        <taxon>Bacilli</taxon>
        <taxon>Bacillales</taxon>
        <taxon>Paenibacillaceae</taxon>
        <taxon>Paenibacillus</taxon>
    </lineage>
</organism>
<protein>
    <recommendedName>
        <fullName evidence="6">LPXTG cell wall anchor domain-containing protein</fullName>
    </recommendedName>
</protein>
<evidence type="ECO:0000256" key="3">
    <source>
        <dbReference type="SAM" id="SignalP"/>
    </source>
</evidence>
<evidence type="ECO:0000256" key="2">
    <source>
        <dbReference type="SAM" id="Phobius"/>
    </source>
</evidence>
<keyword evidence="5" id="KW-1185">Reference proteome</keyword>
<evidence type="ECO:0008006" key="6">
    <source>
        <dbReference type="Google" id="ProtNLM"/>
    </source>
</evidence>
<keyword evidence="2" id="KW-0472">Membrane</keyword>
<feature type="region of interest" description="Disordered" evidence="1">
    <location>
        <begin position="199"/>
        <end position="229"/>
    </location>
</feature>
<feature type="chain" id="PRO_5046004647" description="LPXTG cell wall anchor domain-containing protein" evidence="3">
    <location>
        <begin position="23"/>
        <end position="258"/>
    </location>
</feature>